<evidence type="ECO:0008006" key="3">
    <source>
        <dbReference type="Google" id="ProtNLM"/>
    </source>
</evidence>
<gene>
    <name evidence="1" type="ORF">COT50_03645</name>
</gene>
<dbReference type="Proteomes" id="UP000231252">
    <property type="component" value="Unassembled WGS sequence"/>
</dbReference>
<accession>A0A2H0XAZ7</accession>
<sequence length="117" mass="13544">MKQELTHGNVRELTTKYGDWFVGSFVEENFAKTNDFEIKWVKREKGYKRPNKTGGIPNQKTLTLLIKGKLKITLTESNECCVLENEGDYLFYSPTVPHTAEYLEDSLALIIRWPSKI</sequence>
<dbReference type="InterPro" id="IPR011051">
    <property type="entry name" value="RmlC_Cupin_sf"/>
</dbReference>
<dbReference type="EMBL" id="PEYU01000080">
    <property type="protein sequence ID" value="PIS22117.1"/>
    <property type="molecule type" value="Genomic_DNA"/>
</dbReference>
<dbReference type="SUPFAM" id="SSF51182">
    <property type="entry name" value="RmlC-like cupins"/>
    <property type="match status" value="1"/>
</dbReference>
<evidence type="ECO:0000313" key="1">
    <source>
        <dbReference type="EMBL" id="PIS22117.1"/>
    </source>
</evidence>
<protein>
    <recommendedName>
        <fullName evidence="3">AraC-type arabinose-binding/dimerisation domain-containing protein</fullName>
    </recommendedName>
</protein>
<evidence type="ECO:0000313" key="2">
    <source>
        <dbReference type="Proteomes" id="UP000231252"/>
    </source>
</evidence>
<name>A0A2H0XAZ7_UNCKA</name>
<proteinExistence type="predicted"/>
<comment type="caution">
    <text evidence="1">The sequence shown here is derived from an EMBL/GenBank/DDBJ whole genome shotgun (WGS) entry which is preliminary data.</text>
</comment>
<reference evidence="2" key="1">
    <citation type="submission" date="2017-09" db="EMBL/GenBank/DDBJ databases">
        <title>Depth-based differentiation of microbial function through sediment-hosted aquifers and enrichment of novel symbionts in the deep terrestrial subsurface.</title>
        <authorList>
            <person name="Probst A.J."/>
            <person name="Ladd B."/>
            <person name="Jarett J.K."/>
            <person name="Geller-Mcgrath D.E."/>
            <person name="Sieber C.M.K."/>
            <person name="Emerson J.B."/>
            <person name="Anantharaman K."/>
            <person name="Thomas B.C."/>
            <person name="Malmstrom R."/>
            <person name="Stieglmeier M."/>
            <person name="Klingl A."/>
            <person name="Woyke T."/>
            <person name="Ryan C.M."/>
            <person name="Banfield J.F."/>
        </authorList>
    </citation>
    <scope>NUCLEOTIDE SEQUENCE [LARGE SCALE GENOMIC DNA]</scope>
</reference>
<dbReference type="AlphaFoldDB" id="A0A2H0XAZ7"/>
<organism evidence="1 2">
    <name type="scientific">candidate division WWE3 bacterium CG08_land_8_20_14_0_20_41_10</name>
    <dbReference type="NCBI Taxonomy" id="1975085"/>
    <lineage>
        <taxon>Bacteria</taxon>
        <taxon>Katanobacteria</taxon>
    </lineage>
</organism>